<dbReference type="Gene3D" id="3.40.50.620">
    <property type="entry name" value="HUPs"/>
    <property type="match status" value="1"/>
</dbReference>
<dbReference type="EC" id="2.7.7.2" evidence="15"/>
<dbReference type="UniPathway" id="UPA00276">
    <property type="reaction ID" value="UER00406"/>
</dbReference>
<evidence type="ECO:0000256" key="12">
    <source>
        <dbReference type="ARBA" id="ARBA00023268"/>
    </source>
</evidence>
<evidence type="ECO:0000259" key="16">
    <source>
        <dbReference type="SMART" id="SM00904"/>
    </source>
</evidence>
<comment type="similarity">
    <text evidence="15">Belongs to the ribF family.</text>
</comment>
<evidence type="ECO:0000256" key="10">
    <source>
        <dbReference type="ARBA" id="ARBA00022827"/>
    </source>
</evidence>
<evidence type="ECO:0000256" key="11">
    <source>
        <dbReference type="ARBA" id="ARBA00022840"/>
    </source>
</evidence>
<keyword evidence="10 15" id="KW-0274">FAD</keyword>
<evidence type="ECO:0000256" key="9">
    <source>
        <dbReference type="ARBA" id="ARBA00022777"/>
    </source>
</evidence>
<dbReference type="UniPathway" id="UPA00277">
    <property type="reaction ID" value="UER00407"/>
</dbReference>
<dbReference type="SMART" id="SM00904">
    <property type="entry name" value="Flavokinase"/>
    <property type="match status" value="1"/>
</dbReference>
<reference evidence="17" key="1">
    <citation type="journal article" date="2020" name="mSystems">
        <title>Genome- and Community-Level Interaction Insights into Carbon Utilization and Element Cycling Functions of Hydrothermarchaeota in Hydrothermal Sediment.</title>
        <authorList>
            <person name="Zhou Z."/>
            <person name="Liu Y."/>
            <person name="Xu W."/>
            <person name="Pan J."/>
            <person name="Luo Z.H."/>
            <person name="Li M."/>
        </authorList>
    </citation>
    <scope>NUCLEOTIDE SEQUENCE [LARGE SCALE GENOMIC DNA]</scope>
    <source>
        <strain evidence="17">HyVt-483</strain>
    </source>
</reference>
<evidence type="ECO:0000256" key="6">
    <source>
        <dbReference type="ARBA" id="ARBA00022679"/>
    </source>
</evidence>
<keyword evidence="4 15" id="KW-0285">Flavoprotein</keyword>
<evidence type="ECO:0000256" key="2">
    <source>
        <dbReference type="ARBA" id="ARBA00004726"/>
    </source>
</evidence>
<dbReference type="PANTHER" id="PTHR22749">
    <property type="entry name" value="RIBOFLAVIN KINASE/FMN ADENYLYLTRANSFERASE"/>
    <property type="match status" value="1"/>
</dbReference>
<dbReference type="SUPFAM" id="SSF52374">
    <property type="entry name" value="Nucleotidylyl transferase"/>
    <property type="match status" value="1"/>
</dbReference>
<dbReference type="GO" id="GO:0003919">
    <property type="term" value="F:FMN adenylyltransferase activity"/>
    <property type="evidence" value="ECO:0007669"/>
    <property type="project" value="UniProtKB-UniRule"/>
</dbReference>
<organism evidence="17">
    <name type="scientific">Thermosulfurimonas dismutans</name>
    <dbReference type="NCBI Taxonomy" id="999894"/>
    <lineage>
        <taxon>Bacteria</taxon>
        <taxon>Pseudomonadati</taxon>
        <taxon>Thermodesulfobacteriota</taxon>
        <taxon>Thermodesulfobacteria</taxon>
        <taxon>Thermodesulfobacteriales</taxon>
        <taxon>Thermodesulfobacteriaceae</taxon>
        <taxon>Thermosulfurimonas</taxon>
    </lineage>
</organism>
<evidence type="ECO:0000256" key="4">
    <source>
        <dbReference type="ARBA" id="ARBA00022630"/>
    </source>
</evidence>
<dbReference type="GO" id="GO:0009231">
    <property type="term" value="P:riboflavin biosynthetic process"/>
    <property type="evidence" value="ECO:0007669"/>
    <property type="project" value="InterPro"/>
</dbReference>
<comment type="catalytic activity">
    <reaction evidence="14 15">
        <text>FMN + ATP + H(+) = FAD + diphosphate</text>
        <dbReference type="Rhea" id="RHEA:17237"/>
        <dbReference type="ChEBI" id="CHEBI:15378"/>
        <dbReference type="ChEBI" id="CHEBI:30616"/>
        <dbReference type="ChEBI" id="CHEBI:33019"/>
        <dbReference type="ChEBI" id="CHEBI:57692"/>
        <dbReference type="ChEBI" id="CHEBI:58210"/>
        <dbReference type="EC" id="2.7.7.2"/>
    </reaction>
</comment>
<gene>
    <name evidence="17" type="ORF">ENJ40_00920</name>
</gene>
<dbReference type="Pfam" id="PF01687">
    <property type="entry name" value="Flavokinase"/>
    <property type="match status" value="1"/>
</dbReference>
<keyword evidence="12" id="KW-0511">Multifunctional enzyme</keyword>
<dbReference type="InterPro" id="IPR014729">
    <property type="entry name" value="Rossmann-like_a/b/a_fold"/>
</dbReference>
<evidence type="ECO:0000256" key="7">
    <source>
        <dbReference type="ARBA" id="ARBA00022695"/>
    </source>
</evidence>
<proteinExistence type="inferred from homology"/>
<protein>
    <recommendedName>
        <fullName evidence="15">Riboflavin biosynthesis protein</fullName>
    </recommendedName>
    <domain>
        <recommendedName>
            <fullName evidence="15">Riboflavin kinase</fullName>
            <ecNumber evidence="15">2.7.1.26</ecNumber>
        </recommendedName>
        <alternativeName>
            <fullName evidence="15">Flavokinase</fullName>
        </alternativeName>
    </domain>
    <domain>
        <recommendedName>
            <fullName evidence="15">FMN adenylyltransferase</fullName>
            <ecNumber evidence="15">2.7.7.2</ecNumber>
        </recommendedName>
        <alternativeName>
            <fullName evidence="15">FAD pyrophosphorylase</fullName>
        </alternativeName>
        <alternativeName>
            <fullName evidence="15">FAD synthase</fullName>
        </alternativeName>
    </domain>
</protein>
<evidence type="ECO:0000256" key="13">
    <source>
        <dbReference type="ARBA" id="ARBA00047880"/>
    </source>
</evidence>
<comment type="caution">
    <text evidence="17">The sequence shown here is derived from an EMBL/GenBank/DDBJ whole genome shotgun (WGS) entry which is preliminary data.</text>
</comment>
<dbReference type="GO" id="GO:0008531">
    <property type="term" value="F:riboflavin kinase activity"/>
    <property type="evidence" value="ECO:0007669"/>
    <property type="project" value="UniProtKB-UniRule"/>
</dbReference>
<keyword evidence="8 15" id="KW-0547">Nucleotide-binding</keyword>
<comment type="catalytic activity">
    <reaction evidence="13 15">
        <text>riboflavin + ATP = FMN + ADP + H(+)</text>
        <dbReference type="Rhea" id="RHEA:14357"/>
        <dbReference type="ChEBI" id="CHEBI:15378"/>
        <dbReference type="ChEBI" id="CHEBI:30616"/>
        <dbReference type="ChEBI" id="CHEBI:57986"/>
        <dbReference type="ChEBI" id="CHEBI:58210"/>
        <dbReference type="ChEBI" id="CHEBI:456216"/>
        <dbReference type="EC" id="2.7.1.26"/>
    </reaction>
</comment>
<dbReference type="FunFam" id="2.40.30.30:FF:000003">
    <property type="entry name" value="Riboflavin biosynthesis protein"/>
    <property type="match status" value="1"/>
</dbReference>
<keyword evidence="9 15" id="KW-0418">Kinase</keyword>
<keyword evidence="6 15" id="KW-0808">Transferase</keyword>
<feature type="domain" description="Riboflavin kinase" evidence="16">
    <location>
        <begin position="182"/>
        <end position="314"/>
    </location>
</feature>
<dbReference type="NCBIfam" id="NF004160">
    <property type="entry name" value="PRK05627.1-3"/>
    <property type="match status" value="1"/>
</dbReference>
<dbReference type="GO" id="GO:0009398">
    <property type="term" value="P:FMN biosynthetic process"/>
    <property type="evidence" value="ECO:0007669"/>
    <property type="project" value="UniProtKB-UniRule"/>
</dbReference>
<evidence type="ECO:0000256" key="1">
    <source>
        <dbReference type="ARBA" id="ARBA00002121"/>
    </source>
</evidence>
<keyword evidence="7 15" id="KW-0548">Nucleotidyltransferase</keyword>
<evidence type="ECO:0000256" key="5">
    <source>
        <dbReference type="ARBA" id="ARBA00022643"/>
    </source>
</evidence>
<dbReference type="EC" id="2.7.1.26" evidence="15"/>
<name>A0A7C3GZY1_9BACT</name>
<accession>A0A7C3GZY1</accession>
<dbReference type="EMBL" id="DRMH01000012">
    <property type="protein sequence ID" value="HFC97006.1"/>
    <property type="molecule type" value="Genomic_DNA"/>
</dbReference>
<dbReference type="InterPro" id="IPR023465">
    <property type="entry name" value="Riboflavin_kinase_dom_sf"/>
</dbReference>
<dbReference type="CDD" id="cd02064">
    <property type="entry name" value="FAD_synthetase_N"/>
    <property type="match status" value="1"/>
</dbReference>
<sequence length="315" mass="35380">MKIYYPRDFPLHLKNPVATLGNFDGVHVGHQALIRETLAWADSLGGEPLVITFEPHPRKVLQPAVPLRLLTPFEEKLEFFEELGLSSVLIIPFDREVADLPAEEFVEEYLVYGLRLSGLVVGFNYRFGRGRSGDSDLLRQMGERYGFQVRVIPPQVLDGQTVSSSLIRDFLLEGKVRRGGIFLGRPYTLRGRVIRGEARGHRLGFPTANLEIPSEKLLPARGVYAVKVFFRGEGKPGLFPGGWPGVMNIGEKPTFGRHALSVEVHIFDFEGDLYGQLLEVEVLTFLRPEKKFPSPTALIQQIAKDCMQARKLLEA</sequence>
<evidence type="ECO:0000313" key="17">
    <source>
        <dbReference type="EMBL" id="HFC97006.1"/>
    </source>
</evidence>
<dbReference type="GO" id="GO:0006747">
    <property type="term" value="P:FAD biosynthetic process"/>
    <property type="evidence" value="ECO:0007669"/>
    <property type="project" value="UniProtKB-UniRule"/>
</dbReference>
<dbReference type="GO" id="GO:0005524">
    <property type="term" value="F:ATP binding"/>
    <property type="evidence" value="ECO:0007669"/>
    <property type="project" value="UniProtKB-UniRule"/>
</dbReference>
<comment type="pathway">
    <text evidence="3 15">Cofactor biosynthesis; FMN biosynthesis; FMN from riboflavin (ATP route): step 1/1.</text>
</comment>
<comment type="function">
    <text evidence="1">Catalyzes the phosphorylation of riboflavin to FMN followed by the adenylation of FMN to FAD.</text>
</comment>
<keyword evidence="11 15" id="KW-0067">ATP-binding</keyword>
<evidence type="ECO:0000256" key="15">
    <source>
        <dbReference type="PIRNR" id="PIRNR004491"/>
    </source>
</evidence>
<evidence type="ECO:0000256" key="8">
    <source>
        <dbReference type="ARBA" id="ARBA00022741"/>
    </source>
</evidence>
<dbReference type="PIRSF" id="PIRSF004491">
    <property type="entry name" value="FAD_Synth"/>
    <property type="match status" value="1"/>
</dbReference>
<dbReference type="Pfam" id="PF06574">
    <property type="entry name" value="FAD_syn"/>
    <property type="match status" value="1"/>
</dbReference>
<dbReference type="InterPro" id="IPR002606">
    <property type="entry name" value="Riboflavin_kinase_bac"/>
</dbReference>
<dbReference type="FunFam" id="3.40.50.620:FF:000021">
    <property type="entry name" value="Riboflavin biosynthesis protein"/>
    <property type="match status" value="1"/>
</dbReference>
<dbReference type="InterPro" id="IPR023468">
    <property type="entry name" value="Riboflavin_kinase"/>
</dbReference>
<dbReference type="Proteomes" id="UP000886043">
    <property type="component" value="Unassembled WGS sequence"/>
</dbReference>
<dbReference type="InterPro" id="IPR015865">
    <property type="entry name" value="Riboflavin_kinase_bac/euk"/>
</dbReference>
<dbReference type="AlphaFoldDB" id="A0A7C3GZY1"/>
<evidence type="ECO:0000256" key="14">
    <source>
        <dbReference type="ARBA" id="ARBA00049494"/>
    </source>
</evidence>
<dbReference type="Gene3D" id="2.40.30.30">
    <property type="entry name" value="Riboflavin kinase-like"/>
    <property type="match status" value="1"/>
</dbReference>
<evidence type="ECO:0000256" key="3">
    <source>
        <dbReference type="ARBA" id="ARBA00005201"/>
    </source>
</evidence>
<dbReference type="NCBIfam" id="TIGR00083">
    <property type="entry name" value="ribF"/>
    <property type="match status" value="1"/>
</dbReference>
<dbReference type="InterPro" id="IPR015864">
    <property type="entry name" value="FAD_synthase"/>
</dbReference>
<dbReference type="SUPFAM" id="SSF82114">
    <property type="entry name" value="Riboflavin kinase-like"/>
    <property type="match status" value="1"/>
</dbReference>
<keyword evidence="5 15" id="KW-0288">FMN</keyword>
<dbReference type="PANTHER" id="PTHR22749:SF6">
    <property type="entry name" value="RIBOFLAVIN KINASE"/>
    <property type="match status" value="1"/>
</dbReference>
<dbReference type="NCBIfam" id="NF004162">
    <property type="entry name" value="PRK05627.1-5"/>
    <property type="match status" value="1"/>
</dbReference>
<comment type="pathway">
    <text evidence="2 15">Cofactor biosynthesis; FAD biosynthesis; FAD from FMN: step 1/1.</text>
</comment>